<dbReference type="PANTHER" id="PTHR43297">
    <property type="entry name" value="OLIGOPEPTIDE TRANSPORT ATP-BINDING PROTEIN APPD"/>
    <property type="match status" value="1"/>
</dbReference>
<dbReference type="Pfam" id="PF00005">
    <property type="entry name" value="ABC_tran"/>
    <property type="match status" value="1"/>
</dbReference>
<sequence length="268" mass="29700">MNVLEISNLSIHHRNQKIIHSLDLAIEKGDWMAVAGESGSGKTVMAASIGRLLPSELTITAGTILLNSLNLLTIKENNLRPLLGKEISYIFQDYKGAFTPFLTIGKQFNEMLKAHTGDSKKVRNERVYEALRLVGLPEERVYASYPFQLSGGQLQRAAIAMAMILEPTLLIADEPTTALDSLTAASVLKLIEKMQRKTNCAVLFITHDLRHAKKYANKIAIMHNGTIVESGLKTALFHRPEHPYTKSLLSAIPKLKSSHQERLMTADS</sequence>
<keyword evidence="4" id="KW-1003">Cell membrane</keyword>
<dbReference type="Pfam" id="PF08352">
    <property type="entry name" value="oligo_HPY"/>
    <property type="match status" value="1"/>
</dbReference>
<evidence type="ECO:0000259" key="10">
    <source>
        <dbReference type="PROSITE" id="PS50893"/>
    </source>
</evidence>
<evidence type="ECO:0000256" key="2">
    <source>
        <dbReference type="ARBA" id="ARBA00005417"/>
    </source>
</evidence>
<dbReference type="InterPro" id="IPR050388">
    <property type="entry name" value="ABC_Ni/Peptide_Import"/>
</dbReference>
<dbReference type="SUPFAM" id="SSF52540">
    <property type="entry name" value="P-loop containing nucleoside triphosphate hydrolases"/>
    <property type="match status" value="1"/>
</dbReference>
<dbReference type="RefSeq" id="WP_338777750.1">
    <property type="nucleotide sequence ID" value="NZ_CP147407.1"/>
</dbReference>
<evidence type="ECO:0000256" key="3">
    <source>
        <dbReference type="ARBA" id="ARBA00022448"/>
    </source>
</evidence>
<dbReference type="InterPro" id="IPR017871">
    <property type="entry name" value="ABC_transporter-like_CS"/>
</dbReference>
<evidence type="ECO:0000256" key="4">
    <source>
        <dbReference type="ARBA" id="ARBA00022475"/>
    </source>
</evidence>
<protein>
    <submittedName>
        <fullName evidence="11">ABC transporter ATP-binding protein</fullName>
    </submittedName>
</protein>
<dbReference type="EMBL" id="CP147407">
    <property type="protein sequence ID" value="WXB96002.1"/>
    <property type="molecule type" value="Genomic_DNA"/>
</dbReference>
<dbReference type="Proteomes" id="UP001377337">
    <property type="component" value="Chromosome"/>
</dbReference>
<name>A0ABZ2NEM7_9BACI</name>
<keyword evidence="8" id="KW-1278">Translocase</keyword>
<dbReference type="InterPro" id="IPR003439">
    <property type="entry name" value="ABC_transporter-like_ATP-bd"/>
</dbReference>
<dbReference type="PROSITE" id="PS00211">
    <property type="entry name" value="ABC_TRANSPORTER_1"/>
    <property type="match status" value="1"/>
</dbReference>
<gene>
    <name evidence="11" type="ORF">WCV65_15760</name>
</gene>
<organism evidence="11 12">
    <name type="scientific">Metabacillus sediminis</name>
    <dbReference type="NCBI Taxonomy" id="3117746"/>
    <lineage>
        <taxon>Bacteria</taxon>
        <taxon>Bacillati</taxon>
        <taxon>Bacillota</taxon>
        <taxon>Bacilli</taxon>
        <taxon>Bacillales</taxon>
        <taxon>Bacillaceae</taxon>
        <taxon>Metabacillus</taxon>
    </lineage>
</organism>
<evidence type="ECO:0000256" key="8">
    <source>
        <dbReference type="ARBA" id="ARBA00022967"/>
    </source>
</evidence>
<reference evidence="11 12" key="1">
    <citation type="submission" date="2024-02" db="EMBL/GenBank/DDBJ databases">
        <title>Seven novel Bacillus-like species.</title>
        <authorList>
            <person name="Liu G."/>
        </authorList>
    </citation>
    <scope>NUCLEOTIDE SEQUENCE [LARGE SCALE GENOMIC DNA]</scope>
    <source>
        <strain evidence="11 12">FJAT-52054</strain>
    </source>
</reference>
<accession>A0ABZ2NEM7</accession>
<dbReference type="GO" id="GO:0005524">
    <property type="term" value="F:ATP binding"/>
    <property type="evidence" value="ECO:0007669"/>
    <property type="project" value="UniProtKB-KW"/>
</dbReference>
<comment type="similarity">
    <text evidence="2">Belongs to the ABC transporter superfamily.</text>
</comment>
<evidence type="ECO:0000256" key="7">
    <source>
        <dbReference type="ARBA" id="ARBA00022840"/>
    </source>
</evidence>
<proteinExistence type="inferred from homology"/>
<evidence type="ECO:0000313" key="12">
    <source>
        <dbReference type="Proteomes" id="UP001377337"/>
    </source>
</evidence>
<evidence type="ECO:0000313" key="11">
    <source>
        <dbReference type="EMBL" id="WXB96002.1"/>
    </source>
</evidence>
<feature type="domain" description="ABC transporter" evidence="10">
    <location>
        <begin position="4"/>
        <end position="249"/>
    </location>
</feature>
<dbReference type="SMART" id="SM00382">
    <property type="entry name" value="AAA"/>
    <property type="match status" value="1"/>
</dbReference>
<keyword evidence="6" id="KW-0547">Nucleotide-binding</keyword>
<evidence type="ECO:0000256" key="1">
    <source>
        <dbReference type="ARBA" id="ARBA00004202"/>
    </source>
</evidence>
<keyword evidence="9" id="KW-0472">Membrane</keyword>
<keyword evidence="7 11" id="KW-0067">ATP-binding</keyword>
<dbReference type="InterPro" id="IPR003593">
    <property type="entry name" value="AAA+_ATPase"/>
</dbReference>
<dbReference type="Gene3D" id="3.40.50.300">
    <property type="entry name" value="P-loop containing nucleotide triphosphate hydrolases"/>
    <property type="match status" value="1"/>
</dbReference>
<keyword evidence="12" id="KW-1185">Reference proteome</keyword>
<evidence type="ECO:0000256" key="5">
    <source>
        <dbReference type="ARBA" id="ARBA00022519"/>
    </source>
</evidence>
<dbReference type="CDD" id="cd03257">
    <property type="entry name" value="ABC_NikE_OppD_transporters"/>
    <property type="match status" value="1"/>
</dbReference>
<evidence type="ECO:0000256" key="9">
    <source>
        <dbReference type="ARBA" id="ARBA00023136"/>
    </source>
</evidence>
<evidence type="ECO:0000256" key="6">
    <source>
        <dbReference type="ARBA" id="ARBA00022741"/>
    </source>
</evidence>
<dbReference type="PANTHER" id="PTHR43297:SF14">
    <property type="entry name" value="ATPASE AAA-TYPE CORE DOMAIN-CONTAINING PROTEIN"/>
    <property type="match status" value="1"/>
</dbReference>
<dbReference type="InterPro" id="IPR027417">
    <property type="entry name" value="P-loop_NTPase"/>
</dbReference>
<keyword evidence="3" id="KW-0813">Transport</keyword>
<comment type="subcellular location">
    <subcellularLocation>
        <location evidence="1">Cell membrane</location>
        <topology evidence="1">Peripheral membrane protein</topology>
    </subcellularLocation>
</comment>
<dbReference type="PROSITE" id="PS50893">
    <property type="entry name" value="ABC_TRANSPORTER_2"/>
    <property type="match status" value="1"/>
</dbReference>
<dbReference type="InterPro" id="IPR013563">
    <property type="entry name" value="Oligopep_ABC_C"/>
</dbReference>
<keyword evidence="5" id="KW-0997">Cell inner membrane</keyword>